<evidence type="ECO:0000313" key="5">
    <source>
        <dbReference type="Proteomes" id="UP000664414"/>
    </source>
</evidence>
<dbReference type="Gene3D" id="1.10.150.250">
    <property type="entry name" value="Flavinator of succinate dehydrogenase"/>
    <property type="match status" value="1"/>
</dbReference>
<comment type="caution">
    <text evidence="4">The sequence shown here is derived from an EMBL/GenBank/DDBJ whole genome shotgun (WGS) entry which is preliminary data.</text>
</comment>
<dbReference type="AlphaFoldDB" id="A0A8J7PGD5"/>
<dbReference type="Proteomes" id="UP000664414">
    <property type="component" value="Unassembled WGS sequence"/>
</dbReference>
<keyword evidence="3" id="KW-0143">Chaperone</keyword>
<evidence type="ECO:0000313" key="4">
    <source>
        <dbReference type="EMBL" id="MBN9412410.1"/>
    </source>
</evidence>
<proteinExistence type="inferred from homology"/>
<dbReference type="InterPro" id="IPR005631">
    <property type="entry name" value="SDH"/>
</dbReference>
<accession>A0A8J7PGD5</accession>
<evidence type="ECO:0000256" key="2">
    <source>
        <dbReference type="ARBA" id="ARBA00019418"/>
    </source>
</evidence>
<organism evidence="4 5">
    <name type="scientific">Candidatus Paracaedimonas acanthamoebae</name>
    <dbReference type="NCBI Taxonomy" id="244581"/>
    <lineage>
        <taxon>Bacteria</taxon>
        <taxon>Pseudomonadati</taxon>
        <taxon>Pseudomonadota</taxon>
        <taxon>Alphaproteobacteria</taxon>
        <taxon>Holosporales</taxon>
        <taxon>Caedimonadaceae</taxon>
        <taxon>Candidatus Paracaedimonas</taxon>
    </lineage>
</organism>
<evidence type="ECO:0000256" key="1">
    <source>
        <dbReference type="ARBA" id="ARBA00008571"/>
    </source>
</evidence>
<comment type="similarity">
    <text evidence="1">Belongs to the SdhE FAD assembly factor family.</text>
</comment>
<dbReference type="Pfam" id="PF03937">
    <property type="entry name" value="Sdh5"/>
    <property type="match status" value="1"/>
</dbReference>
<sequence>MTPSIHLLFKKALYRAKHRGGKEADFLLGGFVEEHGSSLDEKELTELNLILEQDDNAIFSWLSLDQTPPVELKTMIFEKLRNYVKTAA</sequence>
<evidence type="ECO:0000256" key="3">
    <source>
        <dbReference type="ARBA" id="ARBA00023186"/>
    </source>
</evidence>
<dbReference type="PANTHER" id="PTHR12469:SF2">
    <property type="entry name" value="SUCCINATE DEHYDROGENASE ASSEMBLY FACTOR 2, MITOCHONDRIAL"/>
    <property type="match status" value="1"/>
</dbReference>
<name>A0A8J7PGD5_9PROT</name>
<dbReference type="EMBL" id="JAFKGL010000010">
    <property type="protein sequence ID" value="MBN9412410.1"/>
    <property type="molecule type" value="Genomic_DNA"/>
</dbReference>
<dbReference type="InterPro" id="IPR036714">
    <property type="entry name" value="SDH_sf"/>
</dbReference>
<dbReference type="PANTHER" id="PTHR12469">
    <property type="entry name" value="PROTEIN EMI5 HOMOLOG, MITOCHONDRIAL"/>
    <property type="match status" value="1"/>
</dbReference>
<dbReference type="GO" id="GO:0006099">
    <property type="term" value="P:tricarboxylic acid cycle"/>
    <property type="evidence" value="ECO:0007669"/>
    <property type="project" value="TreeGrafter"/>
</dbReference>
<protein>
    <recommendedName>
        <fullName evidence="2">FAD assembly factor SdhE</fullName>
    </recommendedName>
</protein>
<reference evidence="4" key="1">
    <citation type="submission" date="2021-02" db="EMBL/GenBank/DDBJ databases">
        <title>Thiocyanate and organic carbon inputs drive convergent selection for specific autotrophic Afipia and Thiobacillus strains within complex microbiomes.</title>
        <authorList>
            <person name="Huddy R.J."/>
            <person name="Sachdeva R."/>
            <person name="Kadzinga F."/>
            <person name="Kantor R.S."/>
            <person name="Harrison S.T.L."/>
            <person name="Banfield J.F."/>
        </authorList>
    </citation>
    <scope>NUCLEOTIDE SEQUENCE</scope>
    <source>
        <strain evidence="4">SCN18_10_11_15_R4_P_38_20</strain>
    </source>
</reference>
<gene>
    <name evidence="4" type="ORF">J0H12_00590</name>
</gene>
<dbReference type="SUPFAM" id="SSF109910">
    <property type="entry name" value="YgfY-like"/>
    <property type="match status" value="1"/>
</dbReference>